<dbReference type="InterPro" id="IPR009799">
    <property type="entry name" value="EthD_dom"/>
</dbReference>
<sequence>MAEITQHGEGKPVKFTLTKYRKEGIEHESFMEWIVKVHLPKAFPVLKKHGITGYALFETPATLNDPFRAQMAVIHPTWQVADYDCFIEYTLPDVHTIGNVMTDPEWIEAVADQEDWVDTSRLLLSSQKQPSVN</sequence>
<gene>
    <name evidence="3" type="ORF">GRF29_185g1502607</name>
</gene>
<evidence type="ECO:0000259" key="2">
    <source>
        <dbReference type="Pfam" id="PF07110"/>
    </source>
</evidence>
<evidence type="ECO:0000313" key="3">
    <source>
        <dbReference type="EMBL" id="KAK3201593.1"/>
    </source>
</evidence>
<dbReference type="GO" id="GO:0016491">
    <property type="term" value="F:oxidoreductase activity"/>
    <property type="evidence" value="ECO:0007669"/>
    <property type="project" value="InterPro"/>
</dbReference>
<evidence type="ECO:0000256" key="1">
    <source>
        <dbReference type="ARBA" id="ARBA00005986"/>
    </source>
</evidence>
<comment type="caution">
    <text evidence="3">The sequence shown here is derived from an EMBL/GenBank/DDBJ whole genome shotgun (WGS) entry which is preliminary data.</text>
</comment>
<dbReference type="AlphaFoldDB" id="A0AAN6RF44"/>
<evidence type="ECO:0000313" key="4">
    <source>
        <dbReference type="Proteomes" id="UP001280581"/>
    </source>
</evidence>
<proteinExistence type="inferred from homology"/>
<comment type="similarity">
    <text evidence="1">Belongs to the tpcK family.</text>
</comment>
<dbReference type="SUPFAM" id="SSF54909">
    <property type="entry name" value="Dimeric alpha+beta barrel"/>
    <property type="match status" value="1"/>
</dbReference>
<dbReference type="InterPro" id="IPR011008">
    <property type="entry name" value="Dimeric_a/b-barrel"/>
</dbReference>
<name>A0AAN6RF44_9PLEO</name>
<protein>
    <recommendedName>
        <fullName evidence="2">EthD domain-containing protein</fullName>
    </recommendedName>
</protein>
<dbReference type="EMBL" id="WVTA01000016">
    <property type="protein sequence ID" value="KAK3201593.1"/>
    <property type="molecule type" value="Genomic_DNA"/>
</dbReference>
<keyword evidence="4" id="KW-1185">Reference proteome</keyword>
<organism evidence="3 4">
    <name type="scientific">Pseudopithomyces chartarum</name>
    <dbReference type="NCBI Taxonomy" id="1892770"/>
    <lineage>
        <taxon>Eukaryota</taxon>
        <taxon>Fungi</taxon>
        <taxon>Dikarya</taxon>
        <taxon>Ascomycota</taxon>
        <taxon>Pezizomycotina</taxon>
        <taxon>Dothideomycetes</taxon>
        <taxon>Pleosporomycetidae</taxon>
        <taxon>Pleosporales</taxon>
        <taxon>Massarineae</taxon>
        <taxon>Didymosphaeriaceae</taxon>
        <taxon>Pseudopithomyces</taxon>
    </lineage>
</organism>
<dbReference type="Pfam" id="PF07110">
    <property type="entry name" value="EthD"/>
    <property type="match status" value="1"/>
</dbReference>
<dbReference type="Proteomes" id="UP001280581">
    <property type="component" value="Unassembled WGS sequence"/>
</dbReference>
<dbReference type="Gene3D" id="3.30.70.100">
    <property type="match status" value="1"/>
</dbReference>
<feature type="domain" description="EthD" evidence="2">
    <location>
        <begin position="22"/>
        <end position="120"/>
    </location>
</feature>
<accession>A0AAN6RF44</accession>
<reference evidence="3 4" key="1">
    <citation type="submission" date="2021-02" db="EMBL/GenBank/DDBJ databases">
        <title>Genome assembly of Pseudopithomyces chartarum.</title>
        <authorList>
            <person name="Jauregui R."/>
            <person name="Singh J."/>
            <person name="Voisey C."/>
        </authorList>
    </citation>
    <scope>NUCLEOTIDE SEQUENCE [LARGE SCALE GENOMIC DNA]</scope>
    <source>
        <strain evidence="3 4">AGR01</strain>
    </source>
</reference>